<keyword evidence="6" id="KW-1185">Reference proteome</keyword>
<gene>
    <name evidence="5" type="ORF">E8E13_007522</name>
</gene>
<dbReference type="Pfam" id="PF00135">
    <property type="entry name" value="COesterase"/>
    <property type="match status" value="2"/>
</dbReference>
<dbReference type="GO" id="GO:0052689">
    <property type="term" value="F:carboxylic ester hydrolase activity"/>
    <property type="evidence" value="ECO:0007669"/>
    <property type="project" value="TreeGrafter"/>
</dbReference>
<name>A0A9P4TAZ5_CURKU</name>
<sequence>MSLSKLATTLALLSGLAQCHPTDGKHGGLLIHTNEFAVQGVSWPNTTGVSFWGNIPYAEPPIDELRFRPPVTKRASNATIDGSWFGPSCIQYNNGQKTVYSEYLTGFLLSPGQKQSEDCLTLNIWAPATKKKDEKLPVMIWIHGGGFTSGGSASPYKYGDRLAKEQNVIVVAMNYRLNIFGYPNAAALDGRNLNPGLLDQRKAVEWSHANIAAFGGNPDQMILFGQSAGGMSVDKYNYAYPEDPIVRGFIAQSGTALGGSSSDFTSSNFTYLASQVGCSQSSNDAVFACMQKANASAIISVLNTYNATQNGGRSLSFQPAADNVTSFSNYTDRALRGRFARLPTFFAQVDNEGASLVAYVPSGSNQTAVDAFTRSISTCPMAQGTLARKNYNVPVWRARYFGEWPNLNPLPWLHAYHSSDIPMVFGTSDLRGPDTSAEAATSAYMQSAWAAFARDPEHGLAWPEYSPDEDTLVKLGFENNTKAVFGKGDEYDGLC</sequence>
<keyword evidence="3" id="KW-0732">Signal</keyword>
<organism evidence="5 6">
    <name type="scientific">Curvularia kusanoi</name>
    <name type="common">Cochliobolus kusanoi</name>
    <dbReference type="NCBI Taxonomy" id="90978"/>
    <lineage>
        <taxon>Eukaryota</taxon>
        <taxon>Fungi</taxon>
        <taxon>Dikarya</taxon>
        <taxon>Ascomycota</taxon>
        <taxon>Pezizomycotina</taxon>
        <taxon>Dothideomycetes</taxon>
        <taxon>Pleosporomycetidae</taxon>
        <taxon>Pleosporales</taxon>
        <taxon>Pleosporineae</taxon>
        <taxon>Pleosporaceae</taxon>
        <taxon>Curvularia</taxon>
    </lineage>
</organism>
<proteinExistence type="inferred from homology"/>
<dbReference type="InterPro" id="IPR029058">
    <property type="entry name" value="AB_hydrolase_fold"/>
</dbReference>
<dbReference type="OrthoDB" id="408631at2759"/>
<dbReference type="PROSITE" id="PS00941">
    <property type="entry name" value="CARBOXYLESTERASE_B_2"/>
    <property type="match status" value="1"/>
</dbReference>
<comment type="caution">
    <text evidence="5">The sequence shown here is derived from an EMBL/GenBank/DDBJ whole genome shotgun (WGS) entry which is preliminary data.</text>
</comment>
<dbReference type="InterPro" id="IPR050654">
    <property type="entry name" value="AChE-related_enzymes"/>
</dbReference>
<evidence type="ECO:0000256" key="2">
    <source>
        <dbReference type="ARBA" id="ARBA00022801"/>
    </source>
</evidence>
<evidence type="ECO:0000256" key="1">
    <source>
        <dbReference type="ARBA" id="ARBA00005964"/>
    </source>
</evidence>
<dbReference type="InterPro" id="IPR002018">
    <property type="entry name" value="CarbesteraseB"/>
</dbReference>
<dbReference type="SUPFAM" id="SSF53474">
    <property type="entry name" value="alpha/beta-Hydrolases"/>
    <property type="match status" value="1"/>
</dbReference>
<dbReference type="AlphaFoldDB" id="A0A9P4TAZ5"/>
<dbReference type="EMBL" id="SWKU01000018">
    <property type="protein sequence ID" value="KAF2998979.1"/>
    <property type="molecule type" value="Genomic_DNA"/>
</dbReference>
<protein>
    <recommendedName>
        <fullName evidence="3">Carboxylic ester hydrolase</fullName>
        <ecNumber evidence="3">3.1.1.-</ecNumber>
    </recommendedName>
</protein>
<dbReference type="PANTHER" id="PTHR43918">
    <property type="entry name" value="ACETYLCHOLINESTERASE"/>
    <property type="match status" value="1"/>
</dbReference>
<dbReference type="InterPro" id="IPR019819">
    <property type="entry name" value="Carboxylesterase_B_CS"/>
</dbReference>
<dbReference type="PROSITE" id="PS00122">
    <property type="entry name" value="CARBOXYLESTERASE_B_1"/>
    <property type="match status" value="1"/>
</dbReference>
<dbReference type="InterPro" id="IPR019826">
    <property type="entry name" value="Carboxylesterase_B_AS"/>
</dbReference>
<evidence type="ECO:0000313" key="5">
    <source>
        <dbReference type="EMBL" id="KAF2998979.1"/>
    </source>
</evidence>
<feature type="domain" description="Carboxylesterase type B" evidence="4">
    <location>
        <begin position="364"/>
        <end position="480"/>
    </location>
</feature>
<evidence type="ECO:0000313" key="6">
    <source>
        <dbReference type="Proteomes" id="UP000801428"/>
    </source>
</evidence>
<dbReference type="PANTHER" id="PTHR43918:SF4">
    <property type="entry name" value="CARBOXYLIC ESTER HYDROLASE"/>
    <property type="match status" value="1"/>
</dbReference>
<feature type="domain" description="Carboxylesterase type B" evidence="4">
    <location>
        <begin position="37"/>
        <end position="362"/>
    </location>
</feature>
<dbReference type="EC" id="3.1.1.-" evidence="3"/>
<reference evidence="5" key="1">
    <citation type="submission" date="2019-04" db="EMBL/GenBank/DDBJ databases">
        <title>Sequencing of skin fungus with MAO and IRED activity.</title>
        <authorList>
            <person name="Marsaioli A.J."/>
            <person name="Bonatto J.M.C."/>
            <person name="Reis Junior O."/>
        </authorList>
    </citation>
    <scope>NUCLEOTIDE SEQUENCE</scope>
    <source>
        <strain evidence="5">30M1</strain>
    </source>
</reference>
<feature type="signal peptide" evidence="3">
    <location>
        <begin position="1"/>
        <end position="19"/>
    </location>
</feature>
<evidence type="ECO:0000259" key="4">
    <source>
        <dbReference type="Pfam" id="PF00135"/>
    </source>
</evidence>
<dbReference type="Proteomes" id="UP000801428">
    <property type="component" value="Unassembled WGS sequence"/>
</dbReference>
<comment type="similarity">
    <text evidence="1 3">Belongs to the type-B carboxylesterase/lipase family.</text>
</comment>
<evidence type="ECO:0000256" key="3">
    <source>
        <dbReference type="RuleBase" id="RU361235"/>
    </source>
</evidence>
<accession>A0A9P4TAZ5</accession>
<dbReference type="Gene3D" id="3.40.50.1820">
    <property type="entry name" value="alpha/beta hydrolase"/>
    <property type="match status" value="2"/>
</dbReference>
<keyword evidence="2 3" id="KW-0378">Hydrolase</keyword>
<feature type="chain" id="PRO_5040530323" description="Carboxylic ester hydrolase" evidence="3">
    <location>
        <begin position="20"/>
        <end position="495"/>
    </location>
</feature>